<comment type="similarity">
    <text evidence="1 7">Belongs to the peptidase M4 family.</text>
</comment>
<comment type="subcellular location">
    <subcellularLocation>
        <location evidence="7">Secreted</location>
    </subcellularLocation>
</comment>
<keyword evidence="4 7" id="KW-0378">Hydrolase</keyword>
<dbReference type="SUPFAM" id="SSF55486">
    <property type="entry name" value="Metalloproteases ('zincins'), catalytic domain"/>
    <property type="match status" value="1"/>
</dbReference>
<evidence type="ECO:0000256" key="6">
    <source>
        <dbReference type="ARBA" id="ARBA00023049"/>
    </source>
</evidence>
<dbReference type="PANTHER" id="PTHR43579">
    <property type="match status" value="1"/>
</dbReference>
<keyword evidence="7" id="KW-0964">Secreted</keyword>
<evidence type="ECO:0000256" key="2">
    <source>
        <dbReference type="ARBA" id="ARBA00022670"/>
    </source>
</evidence>
<dbReference type="EMBL" id="BAAAXF010000078">
    <property type="protein sequence ID" value="GAA3503841.1"/>
    <property type="molecule type" value="Genomic_DNA"/>
</dbReference>
<evidence type="ECO:0000256" key="7">
    <source>
        <dbReference type="RuleBase" id="RU366073"/>
    </source>
</evidence>
<dbReference type="InterPro" id="IPR013856">
    <property type="entry name" value="Peptidase_M4_domain"/>
</dbReference>
<dbReference type="InterPro" id="IPR001570">
    <property type="entry name" value="Peptidase_M4_C_domain"/>
</dbReference>
<evidence type="ECO:0000259" key="9">
    <source>
        <dbReference type="Pfam" id="PF01447"/>
    </source>
</evidence>
<organism evidence="11 12">
    <name type="scientific">Streptomyces prasinosporus</name>
    <dbReference type="NCBI Taxonomy" id="68256"/>
    <lineage>
        <taxon>Bacteria</taxon>
        <taxon>Bacillati</taxon>
        <taxon>Actinomycetota</taxon>
        <taxon>Actinomycetes</taxon>
        <taxon>Kitasatosporales</taxon>
        <taxon>Streptomycetaceae</taxon>
        <taxon>Streptomyces</taxon>
        <taxon>Streptomyces albogriseolus group</taxon>
    </lineage>
</organism>
<dbReference type="InterPro" id="IPR023612">
    <property type="entry name" value="Peptidase_M4"/>
</dbReference>
<dbReference type="EC" id="3.4.24.-" evidence="7"/>
<evidence type="ECO:0000313" key="11">
    <source>
        <dbReference type="EMBL" id="GAA3503841.1"/>
    </source>
</evidence>
<comment type="cofactor">
    <cofactor evidence="7">
        <name>Zn(2+)</name>
        <dbReference type="ChEBI" id="CHEBI:29105"/>
    </cofactor>
</comment>
<name>A0ABP6U803_9ACTN</name>
<evidence type="ECO:0000259" key="10">
    <source>
        <dbReference type="Pfam" id="PF02868"/>
    </source>
</evidence>
<evidence type="ECO:0000256" key="5">
    <source>
        <dbReference type="ARBA" id="ARBA00022833"/>
    </source>
</evidence>
<dbReference type="Pfam" id="PF02868">
    <property type="entry name" value="Peptidase_M4_C"/>
    <property type="match status" value="1"/>
</dbReference>
<comment type="function">
    <text evidence="7">Extracellular zinc metalloprotease.</text>
</comment>
<keyword evidence="12" id="KW-1185">Reference proteome</keyword>
<evidence type="ECO:0000256" key="4">
    <source>
        <dbReference type="ARBA" id="ARBA00022801"/>
    </source>
</evidence>
<dbReference type="PANTHER" id="PTHR43579:SF1">
    <property type="entry name" value="NEUTRAL METALLOPROTEINASE"/>
    <property type="match status" value="1"/>
</dbReference>
<evidence type="ECO:0000256" key="8">
    <source>
        <dbReference type="SAM" id="MobiDB-lite"/>
    </source>
</evidence>
<feature type="region of interest" description="Disordered" evidence="8">
    <location>
        <begin position="362"/>
        <end position="381"/>
    </location>
</feature>
<keyword evidence="3" id="KW-0479">Metal-binding</keyword>
<dbReference type="Pfam" id="PF01447">
    <property type="entry name" value="Peptidase_M4"/>
    <property type="match status" value="1"/>
</dbReference>
<reference evidence="12" key="1">
    <citation type="journal article" date="2019" name="Int. J. Syst. Evol. Microbiol.">
        <title>The Global Catalogue of Microorganisms (GCM) 10K type strain sequencing project: providing services to taxonomists for standard genome sequencing and annotation.</title>
        <authorList>
            <consortium name="The Broad Institute Genomics Platform"/>
            <consortium name="The Broad Institute Genome Sequencing Center for Infectious Disease"/>
            <person name="Wu L."/>
            <person name="Ma J."/>
        </authorList>
    </citation>
    <scope>NUCLEOTIDE SEQUENCE [LARGE SCALE GENOMIC DNA]</scope>
    <source>
        <strain evidence="12">JCM 4816</strain>
    </source>
</reference>
<evidence type="ECO:0000256" key="3">
    <source>
        <dbReference type="ARBA" id="ARBA00022723"/>
    </source>
</evidence>
<keyword evidence="5 7" id="KW-0862">Zinc</keyword>
<protein>
    <recommendedName>
        <fullName evidence="7">Neutral metalloproteinase</fullName>
        <ecNumber evidence="7">3.4.24.-</ecNumber>
    </recommendedName>
</protein>
<sequence length="409" mass="44109">MSRTRPIDCIIPPHLLDRLLRSEDDDVRRAALDTLLTTARLRGERTVRASFAGVASPGNGRRTVFDCRNGRFLPSAVLARSEDGPASANASVDRAFDGLGTTRDFYRQVLDRDSIDGRGMRLDGYVHFGVRYNNAFWDGREMVFGDGDGRIFTEFTGSLDVIAHELTHGVTEHTAGLAYRHQSGALNESVSDVFGSLVKQWSLKQSAEEADWLIGAEVFTPGIDADALRSMKAPGHAYDNALFGRDPQPDHMSKFVDLPDTEEGDHGGVHINSGIPNRAFHLTAVGVGGYAWEAPGLIWYESLRASGVDTRFQEFADTTYQKAEELYGAGSPEQLAVLAAWQEVGIRISGVPAGVARARSLAAGRNGGPGREDGPGRGDGLTALTRRIGALTAEVTGLARDVTALRGGK</sequence>
<accession>A0ABP6U803</accession>
<dbReference type="Proteomes" id="UP001501455">
    <property type="component" value="Unassembled WGS sequence"/>
</dbReference>
<keyword evidence="2 7" id="KW-0645">Protease</keyword>
<comment type="caution">
    <text evidence="11">The sequence shown here is derived from an EMBL/GenBank/DDBJ whole genome shotgun (WGS) entry which is preliminary data.</text>
</comment>
<evidence type="ECO:0000313" key="12">
    <source>
        <dbReference type="Proteomes" id="UP001501455"/>
    </source>
</evidence>
<dbReference type="PRINTS" id="PR00730">
    <property type="entry name" value="THERMOLYSIN"/>
</dbReference>
<dbReference type="InterPro" id="IPR027268">
    <property type="entry name" value="Peptidase_M4/M1_CTD_sf"/>
</dbReference>
<dbReference type="Gene3D" id="3.10.170.10">
    <property type="match status" value="1"/>
</dbReference>
<feature type="domain" description="Peptidase M4 C-terminal" evidence="10">
    <location>
        <begin position="175"/>
        <end position="346"/>
    </location>
</feature>
<dbReference type="InterPro" id="IPR052759">
    <property type="entry name" value="Metalloprotease_M4"/>
</dbReference>
<dbReference type="RefSeq" id="WP_345584768.1">
    <property type="nucleotide sequence ID" value="NZ_BAAAXF010000078.1"/>
</dbReference>
<gene>
    <name evidence="11" type="ORF">GCM10019016_109530</name>
</gene>
<proteinExistence type="inferred from homology"/>
<dbReference type="CDD" id="cd09597">
    <property type="entry name" value="M4_TLP"/>
    <property type="match status" value="1"/>
</dbReference>
<evidence type="ECO:0000256" key="1">
    <source>
        <dbReference type="ARBA" id="ARBA00009388"/>
    </source>
</evidence>
<dbReference type="Gene3D" id="1.10.390.10">
    <property type="entry name" value="Neutral Protease Domain 2"/>
    <property type="match status" value="1"/>
</dbReference>
<keyword evidence="6 7" id="KW-0482">Metalloprotease</keyword>
<feature type="domain" description="Peptidase M4" evidence="9">
    <location>
        <begin position="88"/>
        <end position="172"/>
    </location>
</feature>